<evidence type="ECO:0000256" key="1">
    <source>
        <dbReference type="SAM" id="Coils"/>
    </source>
</evidence>
<gene>
    <name evidence="3" type="ORF">SAMN05216324_112115</name>
</gene>
<feature type="coiled-coil region" evidence="1">
    <location>
        <begin position="362"/>
        <end position="396"/>
    </location>
</feature>
<dbReference type="EMBL" id="FPKW01000012">
    <property type="protein sequence ID" value="SFZ95793.1"/>
    <property type="molecule type" value="Genomic_DNA"/>
</dbReference>
<organism evidence="3 4">
    <name type="scientific">Chryseobacterium limigenitum</name>
    <dbReference type="NCBI Taxonomy" id="1612149"/>
    <lineage>
        <taxon>Bacteria</taxon>
        <taxon>Pseudomonadati</taxon>
        <taxon>Bacteroidota</taxon>
        <taxon>Flavobacteriia</taxon>
        <taxon>Flavobacteriales</taxon>
        <taxon>Weeksellaceae</taxon>
        <taxon>Chryseobacterium group</taxon>
        <taxon>Chryseobacterium</taxon>
    </lineage>
</organism>
<evidence type="ECO:0000256" key="2">
    <source>
        <dbReference type="SAM" id="Phobius"/>
    </source>
</evidence>
<keyword evidence="2" id="KW-1133">Transmembrane helix</keyword>
<dbReference type="SUPFAM" id="SSF48452">
    <property type="entry name" value="TPR-like"/>
    <property type="match status" value="1"/>
</dbReference>
<protein>
    <recommendedName>
        <fullName evidence="5">Regulatory protein, luxR family</fullName>
    </recommendedName>
</protein>
<name>A0A1K2ITM7_9FLAO</name>
<evidence type="ECO:0000313" key="4">
    <source>
        <dbReference type="Proteomes" id="UP000182034"/>
    </source>
</evidence>
<dbReference type="SUPFAM" id="SSF46894">
    <property type="entry name" value="C-terminal effector domain of the bipartite response regulators"/>
    <property type="match status" value="1"/>
</dbReference>
<sequence length="481" mass="56681">MRNIFIIFLLFYNLFIAQTRKEIDENLEVTRGLINSGKRKESVKLLDDIIQASIKIDYPKGVFHGYYRKSYCFYFEGDFYSSIKFAQLALQQDLSQIDYNHQVIAFQLLGQNFARLEMNDDAIKQYKKMAQLAEIIADKKTAIYQKNIAYNDMASILWKNKNNIDSSYYYFFKIYKDLSNMQYRDDNMMILLSKATTAMAILQSVQGRKDSSAYYLKKASTFIPKNVEKTTENSVAYQHLPYIYFTYNQLLKAKVANDLLLKEVTNEQNLEQIKAGYDVKSKITGKLKDTVQAFKDLTIYNKIRDSIDQIDQKNIKKSYLNIIGEKEDNIEGKTKKLKFLTVLIILFVLFSTSGLVYLRKYIKRKNIEKRNILQEKEELESKVNDSFEELVLLAKENSPIFLVRFQEIYPEFCQEIIKINPNIQNSELIFCAYLYLNFSTKDIARYTFVTPTSVQMRKYRLRKKINIPPDVDIYIWMKNLQ</sequence>
<dbReference type="GO" id="GO:0006355">
    <property type="term" value="P:regulation of DNA-templated transcription"/>
    <property type="evidence" value="ECO:0007669"/>
    <property type="project" value="InterPro"/>
</dbReference>
<keyword evidence="4" id="KW-1185">Reference proteome</keyword>
<feature type="transmembrane region" description="Helical" evidence="2">
    <location>
        <begin position="339"/>
        <end position="358"/>
    </location>
</feature>
<dbReference type="OrthoDB" id="1017207at2"/>
<evidence type="ECO:0000313" key="3">
    <source>
        <dbReference type="EMBL" id="SFZ95793.1"/>
    </source>
</evidence>
<dbReference type="STRING" id="1612149.SAMN05216324_112115"/>
<keyword evidence="2" id="KW-0812">Transmembrane</keyword>
<reference evidence="4" key="1">
    <citation type="submission" date="2016-10" db="EMBL/GenBank/DDBJ databases">
        <authorList>
            <person name="Varghese N."/>
            <person name="Submissions S."/>
        </authorList>
    </citation>
    <scope>NUCLEOTIDE SEQUENCE [LARGE SCALE GENOMIC DNA]</scope>
    <source>
        <strain evidence="4">SUR2</strain>
    </source>
</reference>
<dbReference type="InterPro" id="IPR016032">
    <property type="entry name" value="Sig_transdc_resp-reg_C-effctor"/>
</dbReference>
<proteinExistence type="predicted"/>
<dbReference type="AlphaFoldDB" id="A0A1K2ITM7"/>
<dbReference type="GO" id="GO:0003677">
    <property type="term" value="F:DNA binding"/>
    <property type="evidence" value="ECO:0007669"/>
    <property type="project" value="InterPro"/>
</dbReference>
<evidence type="ECO:0008006" key="5">
    <source>
        <dbReference type="Google" id="ProtNLM"/>
    </source>
</evidence>
<dbReference type="RefSeq" id="WP_072411153.1">
    <property type="nucleotide sequence ID" value="NZ_FPKW01000012.1"/>
</dbReference>
<accession>A0A1K2ITM7</accession>
<keyword evidence="1" id="KW-0175">Coiled coil</keyword>
<dbReference type="Proteomes" id="UP000182034">
    <property type="component" value="Unassembled WGS sequence"/>
</dbReference>
<keyword evidence="2" id="KW-0472">Membrane</keyword>
<dbReference type="InterPro" id="IPR011990">
    <property type="entry name" value="TPR-like_helical_dom_sf"/>
</dbReference>
<dbReference type="Gene3D" id="1.25.40.10">
    <property type="entry name" value="Tetratricopeptide repeat domain"/>
    <property type="match status" value="1"/>
</dbReference>